<dbReference type="OMA" id="MFATIFE"/>
<proteinExistence type="predicted"/>
<feature type="region of interest" description="Disordered" evidence="1">
    <location>
        <begin position="616"/>
        <end position="725"/>
    </location>
</feature>
<accession>E5A0A8</accession>
<feature type="compositionally biased region" description="Low complexity" evidence="1">
    <location>
        <begin position="807"/>
        <end position="816"/>
    </location>
</feature>
<feature type="compositionally biased region" description="Polar residues" evidence="1">
    <location>
        <begin position="640"/>
        <end position="650"/>
    </location>
</feature>
<feature type="compositionally biased region" description="Basic and acidic residues" evidence="1">
    <location>
        <begin position="954"/>
        <end position="963"/>
    </location>
</feature>
<feature type="region of interest" description="Disordered" evidence="1">
    <location>
        <begin position="248"/>
        <end position="522"/>
    </location>
</feature>
<feature type="compositionally biased region" description="Pro residues" evidence="1">
    <location>
        <begin position="692"/>
        <end position="723"/>
    </location>
</feature>
<feature type="compositionally biased region" description="Basic and acidic residues" evidence="1">
    <location>
        <begin position="659"/>
        <end position="675"/>
    </location>
</feature>
<feature type="compositionally biased region" description="Pro residues" evidence="1">
    <location>
        <begin position="879"/>
        <end position="894"/>
    </location>
</feature>
<dbReference type="InParanoid" id="E5A0A8"/>
<dbReference type="OrthoDB" id="3691606at2759"/>
<dbReference type="EMBL" id="FP929130">
    <property type="protein sequence ID" value="CBX96968.1"/>
    <property type="molecule type" value="Genomic_DNA"/>
</dbReference>
<sequence length="970" mass="103964">MSDNKISKVAATATAAVMASSNAARSANIESTPSMSSAFLGSLPVTSETSVGVASALNTAPTTAAPTFHANRLLASAASAAASVANQATNKPITASSFAETLRRFFFNEIELPPLPEKHRNLIIALTTGVAAGSALWSWYRAHINRQDRKDKIEFAMCEIIQYCETMPEEEWEAGLNDPENFIGLLHLEIVRNTKKILDNSERNIVLAKCKRHIHNRSDAHFRQRKRQKRQAVRDAEVEAEYEKLLEESGSQVQVPQKGASVKEAGPLLGGPKLTPGPRLAGRRHKNIEWHLNNGSGGATPGRKTIPHYPGRGPFTPSVHNPPKNGRRPSSRPKHSHSPAIPSPLTRTPEAPSSESHTPAGPPPVVAPEVGTSIANSPIASLKGGTPPGYPPNQSPADGPQEGLRSSPLPLPLSSTPTSSKGRKHSRSSSSSSSSNDDDEVPPRQPRTLLSAGHTRTQLGPSVGGKTLTTTQIIARAFDPNALGNRPYQSPVPEKRKKLGLDKSGRPGKRSRSGDFSVMSERDNEERMFATIFEGASPQVDPPAGVPTYRVSESKGYWREILKQRGLRELQRRIFGTAPAQKVQEPVEQVAEEASPVERYQQDEEAQMMEDIFNYEDHASEQLVGEEPMDEETGAGAPSSDVNAAPTTSDLLGVAEEILDAKLQEAERGMEEGVRWEQQTSVNDEVNEAPVPSSPPRPSLPSPPRPSLPSPPRHSPSAPPANPTVPVLLVPVAAAVAVAFSTPAVQRLSPQGTQTVGIQQQPAEYQSSTVTAPQEPAESPQRDILGRQSQQLETVEEVDEGLSPSPAAEAATAADAQIQVKVESPPDMAPPARNTRTAAARRASTNPPSSSVSALPTPSRPPRRLSASRIPTGTRQVPRPRPAPVMEAPPAPPAPKRRASVATPAPKRRTPAAKTAPKRRTPAATPATRREPTAAPVAEPAPTPGTRQSSRVTRFKEIRKMDRTLLTGAL</sequence>
<dbReference type="Proteomes" id="UP000002668">
    <property type="component" value="Genome"/>
</dbReference>
<keyword evidence="3" id="KW-1185">Reference proteome</keyword>
<feature type="compositionally biased region" description="Basic residues" evidence="1">
    <location>
        <begin position="906"/>
        <end position="921"/>
    </location>
</feature>
<dbReference type="AlphaFoldDB" id="E5A0A8"/>
<feature type="compositionally biased region" description="Low complexity" evidence="1">
    <location>
        <begin position="830"/>
        <end position="857"/>
    </location>
</feature>
<feature type="compositionally biased region" description="Low complexity" evidence="1">
    <location>
        <begin position="266"/>
        <end position="280"/>
    </location>
</feature>
<evidence type="ECO:0000313" key="2">
    <source>
        <dbReference type="EMBL" id="CBX96968.1"/>
    </source>
</evidence>
<gene>
    <name evidence="2" type="ORF">LEMA_P100990.1</name>
</gene>
<organism evidence="3">
    <name type="scientific">Leptosphaeria maculans (strain JN3 / isolate v23.1.3 / race Av1-4-5-6-7-8)</name>
    <name type="common">Blackleg fungus</name>
    <name type="synonym">Phoma lingam</name>
    <dbReference type="NCBI Taxonomy" id="985895"/>
    <lineage>
        <taxon>Eukaryota</taxon>
        <taxon>Fungi</taxon>
        <taxon>Dikarya</taxon>
        <taxon>Ascomycota</taxon>
        <taxon>Pezizomycotina</taxon>
        <taxon>Dothideomycetes</taxon>
        <taxon>Pleosporomycetidae</taxon>
        <taxon>Pleosporales</taxon>
        <taxon>Pleosporineae</taxon>
        <taxon>Leptosphaeriaceae</taxon>
        <taxon>Plenodomus</taxon>
        <taxon>Plenodomus lingam/Leptosphaeria maculans species complex</taxon>
    </lineage>
</organism>
<feature type="region of interest" description="Disordered" evidence="1">
    <location>
        <begin position="745"/>
        <end position="970"/>
    </location>
</feature>
<reference evidence="3" key="1">
    <citation type="journal article" date="2011" name="Nat. Commun.">
        <title>Effector diversification within compartments of the Leptosphaeria maculans genome affected by Repeat-Induced Point mutations.</title>
        <authorList>
            <person name="Rouxel T."/>
            <person name="Grandaubert J."/>
            <person name="Hane J.K."/>
            <person name="Hoede C."/>
            <person name="van de Wouw A.P."/>
            <person name="Couloux A."/>
            <person name="Dominguez V."/>
            <person name="Anthouard V."/>
            <person name="Bally P."/>
            <person name="Bourras S."/>
            <person name="Cozijnsen A.J."/>
            <person name="Ciuffetti L.M."/>
            <person name="Degrave A."/>
            <person name="Dilmaghani A."/>
            <person name="Duret L."/>
            <person name="Fudal I."/>
            <person name="Goodwin S.B."/>
            <person name="Gout L."/>
            <person name="Glaser N."/>
            <person name="Linglin J."/>
            <person name="Kema G.H.J."/>
            <person name="Lapalu N."/>
            <person name="Lawrence C.B."/>
            <person name="May K."/>
            <person name="Meyer M."/>
            <person name="Ollivier B."/>
            <person name="Poulain J."/>
            <person name="Schoch C.L."/>
            <person name="Simon A."/>
            <person name="Spatafora J.W."/>
            <person name="Stachowiak A."/>
            <person name="Turgeon B.G."/>
            <person name="Tyler B.M."/>
            <person name="Vincent D."/>
            <person name="Weissenbach J."/>
            <person name="Amselem J."/>
            <person name="Quesneville H."/>
            <person name="Oliver R.P."/>
            <person name="Wincker P."/>
            <person name="Balesdent M.-H."/>
            <person name="Howlett B.J."/>
        </authorList>
    </citation>
    <scope>NUCLEOTIDE SEQUENCE [LARGE SCALE GENOMIC DNA]</scope>
    <source>
        <strain evidence="3">JN3 / isolate v23.1.3 / race Av1-4-5-6-7-8</strain>
    </source>
</reference>
<protein>
    <submittedName>
        <fullName evidence="2">Predicted protein</fullName>
    </submittedName>
</protein>
<evidence type="ECO:0000313" key="3">
    <source>
        <dbReference type="Proteomes" id="UP000002668"/>
    </source>
</evidence>
<dbReference type="VEuPathDB" id="FungiDB:LEMA_P100990.1"/>
<evidence type="ECO:0000256" key="1">
    <source>
        <dbReference type="SAM" id="MobiDB-lite"/>
    </source>
</evidence>
<dbReference type="HOGENOM" id="CLU_305662_0_0_1"/>
<feature type="compositionally biased region" description="Polar residues" evidence="1">
    <location>
        <begin position="748"/>
        <end position="772"/>
    </location>
</feature>
<name>E5A0A8_LEPMJ</name>
<dbReference type="GeneID" id="13283314"/>
<feature type="compositionally biased region" description="Low complexity" evidence="1">
    <location>
        <begin position="922"/>
        <end position="940"/>
    </location>
</feature>
<feature type="compositionally biased region" description="Basic residues" evidence="1">
    <location>
        <begin position="325"/>
        <end position="337"/>
    </location>
</feature>
<feature type="compositionally biased region" description="Low complexity" evidence="1">
    <location>
        <begin position="406"/>
        <end position="420"/>
    </location>
</feature>